<gene>
    <name evidence="1" type="ORF">CLOACE_09970</name>
</gene>
<dbReference type="Proteomes" id="UP000175744">
    <property type="component" value="Unassembled WGS sequence"/>
</dbReference>
<dbReference type="AlphaFoldDB" id="A0A1E8F048"/>
<proteinExistence type="predicted"/>
<comment type="caution">
    <text evidence="1">The sequence shown here is derived from an EMBL/GenBank/DDBJ whole genome shotgun (WGS) entry which is preliminary data.</text>
</comment>
<sequence length="71" mass="7790">MAKSLVMSFLNEDGKKSNVTINNAKGDVTSEEVKAAMNLIIEKNLFNSKGGDLVSSKEAYILDRVKTEIKL</sequence>
<dbReference type="Pfam" id="PF11148">
    <property type="entry name" value="DUF2922"/>
    <property type="match status" value="1"/>
</dbReference>
<name>A0A1E8F048_9CLOT</name>
<organism evidence="1 2">
    <name type="scientific">Clostridium acetireducens DSM 10703</name>
    <dbReference type="NCBI Taxonomy" id="1121290"/>
    <lineage>
        <taxon>Bacteria</taxon>
        <taxon>Bacillati</taxon>
        <taxon>Bacillota</taxon>
        <taxon>Clostridia</taxon>
        <taxon>Eubacteriales</taxon>
        <taxon>Clostridiaceae</taxon>
        <taxon>Clostridium</taxon>
    </lineage>
</organism>
<evidence type="ECO:0000313" key="1">
    <source>
        <dbReference type="EMBL" id="OFI06497.1"/>
    </source>
</evidence>
<evidence type="ECO:0000313" key="2">
    <source>
        <dbReference type="Proteomes" id="UP000175744"/>
    </source>
</evidence>
<accession>A0A1E8F048</accession>
<dbReference type="OrthoDB" id="9795264at2"/>
<protein>
    <recommendedName>
        <fullName evidence="3">DUF2922 domain-containing protein</fullName>
    </recommendedName>
</protein>
<dbReference type="InterPro" id="IPR021321">
    <property type="entry name" value="DUF2922"/>
</dbReference>
<dbReference type="EMBL" id="LZFO01000011">
    <property type="protein sequence ID" value="OFI06497.1"/>
    <property type="molecule type" value="Genomic_DNA"/>
</dbReference>
<evidence type="ECO:0008006" key="3">
    <source>
        <dbReference type="Google" id="ProtNLM"/>
    </source>
</evidence>
<dbReference type="RefSeq" id="WP_070109932.1">
    <property type="nucleotide sequence ID" value="NZ_LZFO01000011.1"/>
</dbReference>
<reference evidence="1 2" key="1">
    <citation type="submission" date="2016-06" db="EMBL/GenBank/DDBJ databases">
        <title>Genome sequence of Clostridium acetireducens DSM 10703.</title>
        <authorList>
            <person name="Poehlein A."/>
            <person name="Fluechter S."/>
            <person name="Duerre P."/>
            <person name="Daniel R."/>
        </authorList>
    </citation>
    <scope>NUCLEOTIDE SEQUENCE [LARGE SCALE GENOMIC DNA]</scope>
    <source>
        <strain evidence="1 2">DSM 10703</strain>
    </source>
</reference>
<keyword evidence="2" id="KW-1185">Reference proteome</keyword>
<dbReference type="STRING" id="1121290.CLAOCE_09970"/>